<evidence type="ECO:0000259" key="3">
    <source>
        <dbReference type="PROSITE" id="PS51704"/>
    </source>
</evidence>
<dbReference type="Gene3D" id="3.20.20.190">
    <property type="entry name" value="Phosphatidylinositol (PI) phosphodiesterase"/>
    <property type="match status" value="1"/>
</dbReference>
<dbReference type="InterPro" id="IPR030395">
    <property type="entry name" value="GP_PDE_dom"/>
</dbReference>
<dbReference type="GO" id="GO:0070291">
    <property type="term" value="P:N-acylethanolamine metabolic process"/>
    <property type="evidence" value="ECO:0007669"/>
    <property type="project" value="TreeGrafter"/>
</dbReference>
<feature type="transmembrane region" description="Helical" evidence="2">
    <location>
        <begin position="12"/>
        <end position="31"/>
    </location>
</feature>
<dbReference type="InterPro" id="IPR017946">
    <property type="entry name" value="PLC-like_Pdiesterase_TIM-brl"/>
</dbReference>
<feature type="domain" description="GP-PDE" evidence="3">
    <location>
        <begin position="105"/>
        <end position="371"/>
    </location>
</feature>
<reference evidence="4 5" key="1">
    <citation type="submission" date="2019-06" db="EMBL/GenBank/DDBJ databases">
        <title>A chromosome-scale genome assembly of the striped catfish, Pangasianodon hypophthalmus.</title>
        <authorList>
            <person name="Wen M."/>
            <person name="Zahm M."/>
            <person name="Roques C."/>
            <person name="Cabau C."/>
            <person name="Klopp C."/>
            <person name="Donnadieu C."/>
            <person name="Jouanno E."/>
            <person name="Avarre J.-C."/>
            <person name="Campet M."/>
            <person name="Ha T.T.T."/>
            <person name="Dugue R."/>
            <person name="Lampietro C."/>
            <person name="Louis A."/>
            <person name="Herpin A."/>
            <person name="Echchiki A."/>
            <person name="Berthelot C."/>
            <person name="Parey E."/>
            <person name="Roest-Crollius H."/>
            <person name="Braasch I."/>
            <person name="Postlethwait J."/>
            <person name="Bobe J."/>
            <person name="Montfort J."/>
            <person name="Bouchez O."/>
            <person name="Begum T."/>
            <person name="Schartl M."/>
            <person name="Guiguen Y."/>
        </authorList>
    </citation>
    <scope>NUCLEOTIDE SEQUENCE [LARGE SCALE GENOMIC DNA]</scope>
    <source>
        <strain evidence="4 5">Indonesia</strain>
        <tissue evidence="4">Blood</tissue>
    </source>
</reference>
<dbReference type="Proteomes" id="UP000327468">
    <property type="component" value="Chromosome 25"/>
</dbReference>
<feature type="transmembrane region" description="Helical" evidence="2">
    <location>
        <begin position="51"/>
        <end position="81"/>
    </location>
</feature>
<dbReference type="GO" id="GO:0005886">
    <property type="term" value="C:plasma membrane"/>
    <property type="evidence" value="ECO:0007669"/>
    <property type="project" value="TreeGrafter"/>
</dbReference>
<dbReference type="GO" id="GO:0006580">
    <property type="term" value="P:ethanolamine metabolic process"/>
    <property type="evidence" value="ECO:0007669"/>
    <property type="project" value="TreeGrafter"/>
</dbReference>
<keyword evidence="2" id="KW-1133">Transmembrane helix</keyword>
<evidence type="ECO:0000313" key="4">
    <source>
        <dbReference type="EMBL" id="KAB5526150.1"/>
    </source>
</evidence>
<dbReference type="PANTHER" id="PTHR46320">
    <property type="entry name" value="GLYCEROPHOSPHODIESTER PHOSPHODIESTERASE 1"/>
    <property type="match status" value="1"/>
</dbReference>
<comment type="similarity">
    <text evidence="1">Belongs to the glycerophosphoryl diester phosphodiesterase family.</text>
</comment>
<accession>A0A5N5K8T4</accession>
<gene>
    <name evidence="4" type="ORF">PHYPO_G00148430</name>
</gene>
<comment type="caution">
    <text evidence="4">The sequence shown here is derived from an EMBL/GenBank/DDBJ whole genome shotgun (WGS) entry which is preliminary data.</text>
</comment>
<sequence length="371" mass="41628">MRAHLRAEGIYLTSECGEFCVCFVCFCLFFWKEVCNVLKMLQLGDGVTCFSALFVFVLLGTRSAVCSISLTAILYLFLVVFRFPQVPASRARQVLRPGRLAPGGVSVVAHRAGAHDAPENTIAAIRAASANGATGVELDLEFTADGVPILMHDETVDRTTNGSGPLSKLRFSEVGKLDAAAKHRLSDRFRGEKVPTLQEAVEECIKHQLIIYFDVKGHPDEAAAALKQLYEKHPVLYNSSVVCSFEPKVIYRMRQADPDVVTALTHRPWSLSHFGDGSPRFSSAWKQHWMQVMDVLLDWAHHHLLWKLCGVSAFLLQKNYISMDTVQYWAERGVEVVAWTVNTAVEKNFYQQQLNINYITDSLTEDCEPHY</sequence>
<keyword evidence="2" id="KW-0472">Membrane</keyword>
<dbReference type="AlphaFoldDB" id="A0A5N5K8T4"/>
<dbReference type="GO" id="GO:0008889">
    <property type="term" value="F:glycerophosphodiester phosphodiesterase activity"/>
    <property type="evidence" value="ECO:0007669"/>
    <property type="project" value="TreeGrafter"/>
</dbReference>
<organism evidence="4 5">
    <name type="scientific">Pangasianodon hypophthalmus</name>
    <name type="common">Striped catfish</name>
    <name type="synonym">Helicophagus hypophthalmus</name>
    <dbReference type="NCBI Taxonomy" id="310915"/>
    <lineage>
        <taxon>Eukaryota</taxon>
        <taxon>Metazoa</taxon>
        <taxon>Chordata</taxon>
        <taxon>Craniata</taxon>
        <taxon>Vertebrata</taxon>
        <taxon>Euteleostomi</taxon>
        <taxon>Actinopterygii</taxon>
        <taxon>Neopterygii</taxon>
        <taxon>Teleostei</taxon>
        <taxon>Ostariophysi</taxon>
        <taxon>Siluriformes</taxon>
        <taxon>Pangasiidae</taxon>
        <taxon>Pangasianodon</taxon>
    </lineage>
</organism>
<dbReference type="PROSITE" id="PS51704">
    <property type="entry name" value="GP_PDE"/>
    <property type="match status" value="1"/>
</dbReference>
<name>A0A5N5K8T4_PANHP</name>
<evidence type="ECO:0000313" key="5">
    <source>
        <dbReference type="Proteomes" id="UP000327468"/>
    </source>
</evidence>
<dbReference type="SUPFAM" id="SSF51695">
    <property type="entry name" value="PLC-like phosphodiesterases"/>
    <property type="match status" value="1"/>
</dbReference>
<proteinExistence type="inferred from homology"/>
<dbReference type="Pfam" id="PF03009">
    <property type="entry name" value="GDPD"/>
    <property type="match status" value="1"/>
</dbReference>
<keyword evidence="5" id="KW-1185">Reference proteome</keyword>
<dbReference type="CDD" id="cd08573">
    <property type="entry name" value="GDPD_GDE1"/>
    <property type="match status" value="1"/>
</dbReference>
<evidence type="ECO:0000256" key="2">
    <source>
        <dbReference type="SAM" id="Phobius"/>
    </source>
</evidence>
<keyword evidence="2" id="KW-0812">Transmembrane</keyword>
<dbReference type="PANTHER" id="PTHR46320:SF1">
    <property type="entry name" value="GLYCEROPHOSPHODIESTER PHOSPHODIESTERASE 1"/>
    <property type="match status" value="1"/>
</dbReference>
<protein>
    <recommendedName>
        <fullName evidence="3">GP-PDE domain-containing protein</fullName>
    </recommendedName>
</protein>
<dbReference type="GO" id="GO:0006644">
    <property type="term" value="P:phospholipid metabolic process"/>
    <property type="evidence" value="ECO:0007669"/>
    <property type="project" value="TreeGrafter"/>
</dbReference>
<evidence type="ECO:0000256" key="1">
    <source>
        <dbReference type="ARBA" id="ARBA00007277"/>
    </source>
</evidence>
<dbReference type="EMBL" id="VFJC01000026">
    <property type="protein sequence ID" value="KAB5526150.1"/>
    <property type="molecule type" value="Genomic_DNA"/>
</dbReference>